<name>C5K4M8_PERM5</name>
<accession>C5K4M8</accession>
<dbReference type="EMBL" id="GG670562">
    <property type="protein sequence ID" value="EER20300.1"/>
    <property type="molecule type" value="Genomic_DNA"/>
</dbReference>
<proteinExistence type="predicted"/>
<evidence type="ECO:0000313" key="3">
    <source>
        <dbReference type="EMBL" id="EER20300.1"/>
    </source>
</evidence>
<feature type="compositionally biased region" description="Acidic residues" evidence="2">
    <location>
        <begin position="1"/>
        <end position="11"/>
    </location>
</feature>
<dbReference type="AlphaFoldDB" id="C5K4M8"/>
<sequence length="286" mass="32041">MQLIAEDDSSWDEGTIGEARQRGGSSGRQWWSGFMLAPVKERSSASARAGRAGIDPTVLAFAEWLSDLRSLSQEDERATGAAMRQCGREAKIQRNAVDLLRRDLNTLSSTWQQQFEAAFKALEVASKDITTLKKSRNKFEDSVRQEMASLVGILSGMNREIKMLREERHEHAASVSKQVDQLRTELADLRQDLDEHCKECKGREGRQSQQVGGDGSSDNAPTRQRAESPFKKALPMQRSEASQRLIIDRFPVPIGLQHAENEPNQPQHSQSYEDQLCPMGFSSPAR</sequence>
<evidence type="ECO:0000256" key="1">
    <source>
        <dbReference type="SAM" id="Coils"/>
    </source>
</evidence>
<gene>
    <name evidence="3" type="ORF">Pmar_PMAR010034</name>
</gene>
<feature type="coiled-coil region" evidence="1">
    <location>
        <begin position="172"/>
        <end position="199"/>
    </location>
</feature>
<keyword evidence="4" id="KW-1185">Reference proteome</keyword>
<dbReference type="Proteomes" id="UP000007800">
    <property type="component" value="Unassembled WGS sequence"/>
</dbReference>
<evidence type="ECO:0000313" key="4">
    <source>
        <dbReference type="Proteomes" id="UP000007800"/>
    </source>
</evidence>
<reference evidence="3 4" key="1">
    <citation type="submission" date="2008-07" db="EMBL/GenBank/DDBJ databases">
        <authorList>
            <person name="El-Sayed N."/>
            <person name="Caler E."/>
            <person name="Inman J."/>
            <person name="Amedeo P."/>
            <person name="Hass B."/>
            <person name="Wortman J."/>
        </authorList>
    </citation>
    <scope>NUCLEOTIDE SEQUENCE [LARGE SCALE GENOMIC DNA]</scope>
    <source>
        <strain evidence="4">ATCC 50983 / TXsc</strain>
    </source>
</reference>
<protein>
    <submittedName>
        <fullName evidence="3">Uncharacterized protein</fullName>
    </submittedName>
</protein>
<evidence type="ECO:0000256" key="2">
    <source>
        <dbReference type="SAM" id="MobiDB-lite"/>
    </source>
</evidence>
<dbReference type="GeneID" id="9053853"/>
<feature type="region of interest" description="Disordered" evidence="2">
    <location>
        <begin position="200"/>
        <end position="286"/>
    </location>
</feature>
<dbReference type="RefSeq" id="XP_002788504.1">
    <property type="nucleotide sequence ID" value="XM_002788458.1"/>
</dbReference>
<keyword evidence="1" id="KW-0175">Coiled coil</keyword>
<feature type="compositionally biased region" description="Polar residues" evidence="2">
    <location>
        <begin position="262"/>
        <end position="273"/>
    </location>
</feature>
<dbReference type="OrthoDB" id="420683at2759"/>
<dbReference type="InParanoid" id="C5K4M8"/>
<dbReference type="Gene3D" id="1.20.58.60">
    <property type="match status" value="1"/>
</dbReference>
<organism evidence="4">
    <name type="scientific">Perkinsus marinus (strain ATCC 50983 / TXsc)</name>
    <dbReference type="NCBI Taxonomy" id="423536"/>
    <lineage>
        <taxon>Eukaryota</taxon>
        <taxon>Sar</taxon>
        <taxon>Alveolata</taxon>
        <taxon>Perkinsozoa</taxon>
        <taxon>Perkinsea</taxon>
        <taxon>Perkinsida</taxon>
        <taxon>Perkinsidae</taxon>
        <taxon>Perkinsus</taxon>
    </lineage>
</organism>
<feature type="compositionally biased region" description="Polar residues" evidence="2">
    <location>
        <begin position="207"/>
        <end position="222"/>
    </location>
</feature>
<feature type="region of interest" description="Disordered" evidence="2">
    <location>
        <begin position="1"/>
        <end position="26"/>
    </location>
</feature>